<organism evidence="2 3">
    <name type="scientific">Dickeya fangzhongdai</name>
    <dbReference type="NCBI Taxonomy" id="1778540"/>
    <lineage>
        <taxon>Bacteria</taxon>
        <taxon>Pseudomonadati</taxon>
        <taxon>Pseudomonadota</taxon>
        <taxon>Gammaproteobacteria</taxon>
        <taxon>Enterobacterales</taxon>
        <taxon>Pectobacteriaceae</taxon>
        <taxon>Dickeya</taxon>
    </lineage>
</organism>
<dbReference type="Proteomes" id="UP000231901">
    <property type="component" value="Chromosome"/>
</dbReference>
<reference evidence="3" key="1">
    <citation type="journal article" date="2018" name="Genome Announc.">
        <title>Complete genome sequence of a Dickeya fangzhongdai type strain causing bleeding canker of pear tree trunks.</title>
        <authorList>
            <person name="Zhao Y."/>
            <person name="Tian Y."/>
            <person name="Li X."/>
            <person name="Hu B."/>
        </authorList>
    </citation>
    <scope>NUCLEOTIDE SEQUENCE [LARGE SCALE GENOMIC DNA]</scope>
    <source>
        <strain evidence="3">DSM 101947</strain>
    </source>
</reference>
<keyword evidence="1" id="KW-0812">Transmembrane</keyword>
<evidence type="ECO:0000313" key="2">
    <source>
        <dbReference type="EMBL" id="ATZ93809.1"/>
    </source>
</evidence>
<proteinExistence type="predicted"/>
<accession>A0A2K8QJX4</accession>
<feature type="transmembrane region" description="Helical" evidence="1">
    <location>
        <begin position="42"/>
        <end position="64"/>
    </location>
</feature>
<name>A0A2K8QJX4_9GAMM</name>
<evidence type="ECO:0000256" key="1">
    <source>
        <dbReference type="SAM" id="Phobius"/>
    </source>
</evidence>
<keyword evidence="1" id="KW-0472">Membrane</keyword>
<keyword evidence="3" id="KW-1185">Reference proteome</keyword>
<dbReference type="AlphaFoldDB" id="A0A2K8QJX4"/>
<keyword evidence="1" id="KW-1133">Transmembrane helix</keyword>
<dbReference type="EMBL" id="CP025003">
    <property type="protein sequence ID" value="ATZ93809.1"/>
    <property type="molecule type" value="Genomic_DNA"/>
</dbReference>
<protein>
    <submittedName>
        <fullName evidence="2">Uncharacterized protein</fullName>
    </submittedName>
</protein>
<evidence type="ECO:0000313" key="3">
    <source>
        <dbReference type="Proteomes" id="UP000231901"/>
    </source>
</evidence>
<sequence length="135" mass="16246">MSFINAFIIYPLRVIGLYPSYFKLQVCWLRSFTRITYLSKLIGIHSLAAFLQLELFWVYIHIFFHSDRLYYSCRFIYPDIVRFYIYSNDINGILYLSYFKLQVRWLPSLTPVTYLCKLLGIHSVAAFPQLELFWV</sequence>
<dbReference type="KEGG" id="dfn:CVE23_07340"/>
<gene>
    <name evidence="2" type="ORF">CVE23_07340</name>
</gene>